<evidence type="ECO:0000313" key="3">
    <source>
        <dbReference type="EMBL" id="GGI71881.1"/>
    </source>
</evidence>
<sequence length="348" mass="39020">MNHEQRHVVWVVSVIAVLLWGVLAFRYGWPLWSWVVLAFATLVAPWVVAWRIRDWRQRRERPADQPTEALPAPQAPRPAVQEVSGVPLRSAHPDYRFLFSAKVFWYSKPDVPGLPHANPGGLAVDLVLQHAKQVVELFPPDEADLARHRLTAALGTVLSDPSGHVAAWAAEVELGLSAEDSARLQRLSDARKAAELWEQARDHERRRRAYLAEDVLKNTGSAVVWWLARQDGDLDEAVRQIGNLRRLTAAAHDTRVPDPDPDHPKWIPAMPSDSFMFEDFELHNDDVGAWHHVFAAIEALATGEERAQLSGRLAEVLAAHGHRDLAALVRDRFAAAEARQELPRSETA</sequence>
<dbReference type="RefSeq" id="WP_188985070.1">
    <property type="nucleotide sequence ID" value="NZ_BAAAHC010000024.1"/>
</dbReference>
<accession>A0A917N7E6</accession>
<reference evidence="3" key="3">
    <citation type="submission" date="2020-09" db="EMBL/GenBank/DDBJ databases">
        <authorList>
            <person name="Sun Q."/>
            <person name="Zhou Y."/>
        </authorList>
    </citation>
    <scope>NUCLEOTIDE SEQUENCE</scope>
    <source>
        <strain evidence="3">CGMCC 4.7206</strain>
    </source>
</reference>
<dbReference type="EMBL" id="BAAAHC010000024">
    <property type="protein sequence ID" value="GAA0538987.1"/>
    <property type="molecule type" value="Genomic_DNA"/>
</dbReference>
<dbReference type="EMBL" id="BMMT01000001">
    <property type="protein sequence ID" value="GGI71881.1"/>
    <property type="molecule type" value="Genomic_DNA"/>
</dbReference>
<gene>
    <name evidence="2" type="ORF">GCM10009545_47050</name>
    <name evidence="3" type="ORF">GCM10011581_06080</name>
</gene>
<keyword evidence="5" id="KW-1185">Reference proteome</keyword>
<reference evidence="2 5" key="2">
    <citation type="journal article" date="2019" name="Int. J. Syst. Evol. Microbiol.">
        <title>The Global Catalogue of Microorganisms (GCM) 10K type strain sequencing project: providing services to taxonomists for standard genome sequencing and annotation.</title>
        <authorList>
            <consortium name="The Broad Institute Genomics Platform"/>
            <consortium name="The Broad Institute Genome Sequencing Center for Infectious Disease"/>
            <person name="Wu L."/>
            <person name="Ma J."/>
        </authorList>
    </citation>
    <scope>NUCLEOTIDE SEQUENCE [LARGE SCALE GENOMIC DNA]</scope>
    <source>
        <strain evidence="2 5">JCM 10664</strain>
    </source>
</reference>
<reference evidence="2" key="4">
    <citation type="submission" date="2023-12" db="EMBL/GenBank/DDBJ databases">
        <authorList>
            <person name="Sun Q."/>
            <person name="Inoue M."/>
        </authorList>
    </citation>
    <scope>NUCLEOTIDE SEQUENCE</scope>
    <source>
        <strain evidence="2">JCM 10664</strain>
    </source>
</reference>
<reference evidence="3 4" key="1">
    <citation type="journal article" date="2014" name="Int. J. Syst. Evol. Microbiol.">
        <title>Complete genome sequence of Corynebacterium casei LMG S-19264T (=DSM 44701T), isolated from a smear-ripened cheese.</title>
        <authorList>
            <consortium name="US DOE Joint Genome Institute (JGI-PGF)"/>
            <person name="Walter F."/>
            <person name="Albersmeier A."/>
            <person name="Kalinowski J."/>
            <person name="Ruckert C."/>
        </authorList>
    </citation>
    <scope>NUCLEOTIDE SEQUENCE [LARGE SCALE GENOMIC DNA]</scope>
    <source>
        <strain evidence="3 4">CGMCC 4.7206</strain>
    </source>
</reference>
<evidence type="ECO:0000313" key="2">
    <source>
        <dbReference type="EMBL" id="GAA0538987.1"/>
    </source>
</evidence>
<dbReference type="AlphaFoldDB" id="A0A917N7E6"/>
<dbReference type="Proteomes" id="UP001500220">
    <property type="component" value="Unassembled WGS sequence"/>
</dbReference>
<protein>
    <submittedName>
        <fullName evidence="3">Uncharacterized protein</fullName>
    </submittedName>
</protein>
<feature type="transmembrane region" description="Helical" evidence="1">
    <location>
        <begin position="31"/>
        <end position="52"/>
    </location>
</feature>
<evidence type="ECO:0000313" key="5">
    <source>
        <dbReference type="Proteomes" id="UP001500220"/>
    </source>
</evidence>
<keyword evidence="1" id="KW-1133">Transmembrane helix</keyword>
<name>A0A917N7E6_9PSEU</name>
<comment type="caution">
    <text evidence="3">The sequence shown here is derived from an EMBL/GenBank/DDBJ whole genome shotgun (WGS) entry which is preliminary data.</text>
</comment>
<proteinExistence type="predicted"/>
<evidence type="ECO:0000256" key="1">
    <source>
        <dbReference type="SAM" id="Phobius"/>
    </source>
</evidence>
<feature type="transmembrane region" description="Helical" evidence="1">
    <location>
        <begin position="7"/>
        <end position="25"/>
    </location>
</feature>
<organism evidence="3 4">
    <name type="scientific">Saccharopolyspora thermophila</name>
    <dbReference type="NCBI Taxonomy" id="89367"/>
    <lineage>
        <taxon>Bacteria</taxon>
        <taxon>Bacillati</taxon>
        <taxon>Actinomycetota</taxon>
        <taxon>Actinomycetes</taxon>
        <taxon>Pseudonocardiales</taxon>
        <taxon>Pseudonocardiaceae</taxon>
        <taxon>Saccharopolyspora</taxon>
    </lineage>
</organism>
<evidence type="ECO:0000313" key="4">
    <source>
        <dbReference type="Proteomes" id="UP000597989"/>
    </source>
</evidence>
<keyword evidence="1" id="KW-0812">Transmembrane</keyword>
<keyword evidence="1" id="KW-0472">Membrane</keyword>
<dbReference type="Proteomes" id="UP000597989">
    <property type="component" value="Unassembled WGS sequence"/>
</dbReference>